<dbReference type="EMBL" id="WHUW01000029">
    <property type="protein sequence ID" value="KAF8434282.1"/>
    <property type="molecule type" value="Genomic_DNA"/>
</dbReference>
<name>A0AAD4BLR6_BOLED</name>
<organism evidence="3 4">
    <name type="scientific">Boletus edulis BED1</name>
    <dbReference type="NCBI Taxonomy" id="1328754"/>
    <lineage>
        <taxon>Eukaryota</taxon>
        <taxon>Fungi</taxon>
        <taxon>Dikarya</taxon>
        <taxon>Basidiomycota</taxon>
        <taxon>Agaricomycotina</taxon>
        <taxon>Agaricomycetes</taxon>
        <taxon>Agaricomycetidae</taxon>
        <taxon>Boletales</taxon>
        <taxon>Boletineae</taxon>
        <taxon>Boletaceae</taxon>
        <taxon>Boletoideae</taxon>
        <taxon>Boletus</taxon>
    </lineage>
</organism>
<comment type="caution">
    <text evidence="3">The sequence shown here is derived from an EMBL/GenBank/DDBJ whole genome shotgun (WGS) entry which is preliminary data.</text>
</comment>
<protein>
    <submittedName>
        <fullName evidence="3">Uncharacterized protein</fullName>
    </submittedName>
</protein>
<reference evidence="3" key="2">
    <citation type="journal article" date="2020" name="Nat. Commun.">
        <title>Large-scale genome sequencing of mycorrhizal fungi provides insights into the early evolution of symbiotic traits.</title>
        <authorList>
            <person name="Miyauchi S."/>
            <person name="Kiss E."/>
            <person name="Kuo A."/>
            <person name="Drula E."/>
            <person name="Kohler A."/>
            <person name="Sanchez-Garcia M."/>
            <person name="Morin E."/>
            <person name="Andreopoulos B."/>
            <person name="Barry K.W."/>
            <person name="Bonito G."/>
            <person name="Buee M."/>
            <person name="Carver A."/>
            <person name="Chen C."/>
            <person name="Cichocki N."/>
            <person name="Clum A."/>
            <person name="Culley D."/>
            <person name="Crous P.W."/>
            <person name="Fauchery L."/>
            <person name="Girlanda M."/>
            <person name="Hayes R.D."/>
            <person name="Keri Z."/>
            <person name="LaButti K."/>
            <person name="Lipzen A."/>
            <person name="Lombard V."/>
            <person name="Magnuson J."/>
            <person name="Maillard F."/>
            <person name="Murat C."/>
            <person name="Nolan M."/>
            <person name="Ohm R.A."/>
            <person name="Pangilinan J."/>
            <person name="Pereira M.F."/>
            <person name="Perotto S."/>
            <person name="Peter M."/>
            <person name="Pfister S."/>
            <person name="Riley R."/>
            <person name="Sitrit Y."/>
            <person name="Stielow J.B."/>
            <person name="Szollosi G."/>
            <person name="Zifcakova L."/>
            <person name="Stursova M."/>
            <person name="Spatafora J.W."/>
            <person name="Tedersoo L."/>
            <person name="Vaario L.M."/>
            <person name="Yamada A."/>
            <person name="Yan M."/>
            <person name="Wang P."/>
            <person name="Xu J."/>
            <person name="Bruns T."/>
            <person name="Baldrian P."/>
            <person name="Vilgalys R."/>
            <person name="Dunand C."/>
            <person name="Henrissat B."/>
            <person name="Grigoriev I.V."/>
            <person name="Hibbett D."/>
            <person name="Nagy L.G."/>
            <person name="Martin F.M."/>
        </authorList>
    </citation>
    <scope>NUCLEOTIDE SEQUENCE</scope>
    <source>
        <strain evidence="3">BED1</strain>
    </source>
</reference>
<feature type="transmembrane region" description="Helical" evidence="2">
    <location>
        <begin position="12"/>
        <end position="31"/>
    </location>
</feature>
<keyword evidence="4" id="KW-1185">Reference proteome</keyword>
<evidence type="ECO:0000256" key="2">
    <source>
        <dbReference type="SAM" id="Phobius"/>
    </source>
</evidence>
<keyword evidence="2" id="KW-1133">Transmembrane helix</keyword>
<feature type="compositionally biased region" description="Basic and acidic residues" evidence="1">
    <location>
        <begin position="92"/>
        <end position="103"/>
    </location>
</feature>
<gene>
    <name evidence="3" type="ORF">L210DRAFT_3553518</name>
</gene>
<keyword evidence="2" id="KW-0472">Membrane</keyword>
<accession>A0AAD4BLR6</accession>
<evidence type="ECO:0000256" key="1">
    <source>
        <dbReference type="SAM" id="MobiDB-lite"/>
    </source>
</evidence>
<sequence length="132" mass="15190">MTSMTRGPTAAISLGLTVYITHSMSGFCWIISPTLRRRTFLLTLKIHPDEYGDYRREERRKLLDCGREERLRALETVDDQERDPDPWGGNNKEPDEAQRELIRRTASSLENRKGKRETTSGRGSEKGQPSRP</sequence>
<keyword evidence="2" id="KW-0812">Transmembrane</keyword>
<evidence type="ECO:0000313" key="3">
    <source>
        <dbReference type="EMBL" id="KAF8434282.1"/>
    </source>
</evidence>
<reference evidence="3" key="1">
    <citation type="submission" date="2019-10" db="EMBL/GenBank/DDBJ databases">
        <authorList>
            <consortium name="DOE Joint Genome Institute"/>
            <person name="Kuo A."/>
            <person name="Miyauchi S."/>
            <person name="Kiss E."/>
            <person name="Drula E."/>
            <person name="Kohler A."/>
            <person name="Sanchez-Garcia M."/>
            <person name="Andreopoulos B."/>
            <person name="Barry K.W."/>
            <person name="Bonito G."/>
            <person name="Buee M."/>
            <person name="Carver A."/>
            <person name="Chen C."/>
            <person name="Cichocki N."/>
            <person name="Clum A."/>
            <person name="Culley D."/>
            <person name="Crous P.W."/>
            <person name="Fauchery L."/>
            <person name="Girlanda M."/>
            <person name="Hayes R."/>
            <person name="Keri Z."/>
            <person name="LaButti K."/>
            <person name="Lipzen A."/>
            <person name="Lombard V."/>
            <person name="Magnuson J."/>
            <person name="Maillard F."/>
            <person name="Morin E."/>
            <person name="Murat C."/>
            <person name="Nolan M."/>
            <person name="Ohm R."/>
            <person name="Pangilinan J."/>
            <person name="Pereira M."/>
            <person name="Perotto S."/>
            <person name="Peter M."/>
            <person name="Riley R."/>
            <person name="Sitrit Y."/>
            <person name="Stielow B."/>
            <person name="Szollosi G."/>
            <person name="Zifcakova L."/>
            <person name="Stursova M."/>
            <person name="Spatafora J.W."/>
            <person name="Tedersoo L."/>
            <person name="Vaario L.-M."/>
            <person name="Yamada A."/>
            <person name="Yan M."/>
            <person name="Wang P."/>
            <person name="Xu J."/>
            <person name="Bruns T."/>
            <person name="Baldrian P."/>
            <person name="Vilgalys R."/>
            <person name="Henrissat B."/>
            <person name="Grigoriev I.V."/>
            <person name="Hibbett D."/>
            <person name="Nagy L.G."/>
            <person name="Martin F.M."/>
        </authorList>
    </citation>
    <scope>NUCLEOTIDE SEQUENCE</scope>
    <source>
        <strain evidence="3">BED1</strain>
    </source>
</reference>
<proteinExistence type="predicted"/>
<dbReference type="AlphaFoldDB" id="A0AAD4BLR6"/>
<feature type="compositionally biased region" description="Basic and acidic residues" evidence="1">
    <location>
        <begin position="110"/>
        <end position="125"/>
    </location>
</feature>
<evidence type="ECO:0000313" key="4">
    <source>
        <dbReference type="Proteomes" id="UP001194468"/>
    </source>
</evidence>
<dbReference type="Proteomes" id="UP001194468">
    <property type="component" value="Unassembled WGS sequence"/>
</dbReference>
<feature type="region of interest" description="Disordered" evidence="1">
    <location>
        <begin position="72"/>
        <end position="132"/>
    </location>
</feature>